<feature type="domain" description="Lysidine-tRNA(Ile) synthetase C-terminal" evidence="9">
    <location>
        <begin position="362"/>
        <end position="431"/>
    </location>
</feature>
<evidence type="ECO:0000313" key="11">
    <source>
        <dbReference type="Proteomes" id="UP000186313"/>
    </source>
</evidence>
<comment type="domain">
    <text evidence="8">The N-terminal region contains the highly conserved SGGXDS motif, predicted to be a P-loop motif involved in ATP binding.</text>
</comment>
<dbReference type="OrthoDB" id="9807403at2"/>
<dbReference type="InterPro" id="IPR015262">
    <property type="entry name" value="tRNA_Ile_lys_synt_subst-bd"/>
</dbReference>
<dbReference type="Gene3D" id="1.20.59.20">
    <property type="match status" value="1"/>
</dbReference>
<dbReference type="InterPro" id="IPR012094">
    <property type="entry name" value="tRNA_Ile_lys_synt"/>
</dbReference>
<reference evidence="10 11" key="1">
    <citation type="submission" date="2016-09" db="EMBL/GenBank/DDBJ databases">
        <title>Genomic Taxonomy of the Vibrionaceae.</title>
        <authorList>
            <person name="Gonzalez-Castillo A."/>
            <person name="Gomez-Gil B."/>
            <person name="Enciso-Ibarra K."/>
        </authorList>
    </citation>
    <scope>NUCLEOTIDE SEQUENCE [LARGE SCALE GENOMIC DNA]</scope>
    <source>
        <strain evidence="10 11">CAIM 703</strain>
    </source>
</reference>
<comment type="subcellular location">
    <subcellularLocation>
        <location evidence="1 8">Cytoplasm</location>
    </subcellularLocation>
</comment>
<keyword evidence="4 8" id="KW-0819">tRNA processing</keyword>
<evidence type="ECO:0000256" key="4">
    <source>
        <dbReference type="ARBA" id="ARBA00022694"/>
    </source>
</evidence>
<name>A0A1Q9HLW0_9VIBR</name>
<dbReference type="Gene3D" id="3.40.50.620">
    <property type="entry name" value="HUPs"/>
    <property type="match status" value="1"/>
</dbReference>
<dbReference type="SMART" id="SM00977">
    <property type="entry name" value="TilS_C"/>
    <property type="match status" value="1"/>
</dbReference>
<dbReference type="GO" id="GO:0005737">
    <property type="term" value="C:cytoplasm"/>
    <property type="evidence" value="ECO:0007669"/>
    <property type="project" value="UniProtKB-SubCell"/>
</dbReference>
<keyword evidence="2 8" id="KW-0963">Cytoplasm</keyword>
<dbReference type="Pfam" id="PF11734">
    <property type="entry name" value="TilS_C"/>
    <property type="match status" value="1"/>
</dbReference>
<evidence type="ECO:0000256" key="3">
    <source>
        <dbReference type="ARBA" id="ARBA00022598"/>
    </source>
</evidence>
<dbReference type="EMBL" id="MJMJ01000008">
    <property type="protein sequence ID" value="OLQ91571.1"/>
    <property type="molecule type" value="Genomic_DNA"/>
</dbReference>
<dbReference type="GO" id="GO:0032267">
    <property type="term" value="F:tRNA(Ile)-lysidine synthase activity"/>
    <property type="evidence" value="ECO:0007669"/>
    <property type="project" value="UniProtKB-EC"/>
</dbReference>
<dbReference type="Pfam" id="PF01171">
    <property type="entry name" value="ATP_bind_3"/>
    <property type="match status" value="1"/>
</dbReference>
<dbReference type="GO" id="GO:0006400">
    <property type="term" value="P:tRNA modification"/>
    <property type="evidence" value="ECO:0007669"/>
    <property type="project" value="UniProtKB-UniRule"/>
</dbReference>
<evidence type="ECO:0000256" key="1">
    <source>
        <dbReference type="ARBA" id="ARBA00004496"/>
    </source>
</evidence>
<keyword evidence="3 8" id="KW-0436">Ligase</keyword>
<dbReference type="NCBIfam" id="TIGR02432">
    <property type="entry name" value="lysidine_TilS_N"/>
    <property type="match status" value="1"/>
</dbReference>
<comment type="catalytic activity">
    <reaction evidence="7 8">
        <text>cytidine(34) in tRNA(Ile2) + L-lysine + ATP = lysidine(34) in tRNA(Ile2) + AMP + diphosphate + H(+)</text>
        <dbReference type="Rhea" id="RHEA:43744"/>
        <dbReference type="Rhea" id="RHEA-COMP:10625"/>
        <dbReference type="Rhea" id="RHEA-COMP:10670"/>
        <dbReference type="ChEBI" id="CHEBI:15378"/>
        <dbReference type="ChEBI" id="CHEBI:30616"/>
        <dbReference type="ChEBI" id="CHEBI:32551"/>
        <dbReference type="ChEBI" id="CHEBI:33019"/>
        <dbReference type="ChEBI" id="CHEBI:82748"/>
        <dbReference type="ChEBI" id="CHEBI:83665"/>
        <dbReference type="ChEBI" id="CHEBI:456215"/>
        <dbReference type="EC" id="6.3.4.19"/>
    </reaction>
</comment>
<evidence type="ECO:0000256" key="2">
    <source>
        <dbReference type="ARBA" id="ARBA00022490"/>
    </source>
</evidence>
<comment type="function">
    <text evidence="8">Ligates lysine onto the cytidine present at position 34 of the AUA codon-specific tRNA(Ile) that contains the anticodon CAU, in an ATP-dependent manner. Cytidine is converted to lysidine, thus changing the amino acid specificity of the tRNA from methionine to isoleucine.</text>
</comment>
<organism evidence="10 11">
    <name type="scientific">Vibrio panuliri</name>
    <dbReference type="NCBI Taxonomy" id="1381081"/>
    <lineage>
        <taxon>Bacteria</taxon>
        <taxon>Pseudomonadati</taxon>
        <taxon>Pseudomonadota</taxon>
        <taxon>Gammaproteobacteria</taxon>
        <taxon>Vibrionales</taxon>
        <taxon>Vibrionaceae</taxon>
        <taxon>Vibrio</taxon>
    </lineage>
</organism>
<dbReference type="CDD" id="cd01992">
    <property type="entry name" value="TilS_N"/>
    <property type="match status" value="1"/>
</dbReference>
<dbReference type="SUPFAM" id="SSF82829">
    <property type="entry name" value="MesJ substrate recognition domain-like"/>
    <property type="match status" value="1"/>
</dbReference>
<dbReference type="Proteomes" id="UP000186313">
    <property type="component" value="Unassembled WGS sequence"/>
</dbReference>
<dbReference type="STRING" id="1381081.BIY22_18025"/>
<evidence type="ECO:0000256" key="7">
    <source>
        <dbReference type="ARBA" id="ARBA00048539"/>
    </source>
</evidence>
<dbReference type="InterPro" id="IPR012795">
    <property type="entry name" value="tRNA_Ile_lys_synt_N"/>
</dbReference>
<dbReference type="AlphaFoldDB" id="A0A1Q9HLW0"/>
<dbReference type="RefSeq" id="WP_075706908.1">
    <property type="nucleotide sequence ID" value="NZ_MJMJ01000008.1"/>
</dbReference>
<proteinExistence type="inferred from homology"/>
<feature type="binding site" evidence="8">
    <location>
        <begin position="25"/>
        <end position="30"/>
    </location>
    <ligand>
        <name>ATP</name>
        <dbReference type="ChEBI" id="CHEBI:30616"/>
    </ligand>
</feature>
<dbReference type="Pfam" id="PF09179">
    <property type="entry name" value="TilS"/>
    <property type="match status" value="1"/>
</dbReference>
<dbReference type="HAMAP" id="MF_01161">
    <property type="entry name" value="tRNA_Ile_lys_synt"/>
    <property type="match status" value="1"/>
</dbReference>
<protein>
    <recommendedName>
        <fullName evidence="8">tRNA(Ile)-lysidine synthase</fullName>
        <ecNumber evidence="8">6.3.4.19</ecNumber>
    </recommendedName>
    <alternativeName>
        <fullName evidence="8">tRNA(Ile)-2-lysyl-cytidine synthase</fullName>
    </alternativeName>
    <alternativeName>
        <fullName evidence="8">tRNA(Ile)-lysidine synthetase</fullName>
    </alternativeName>
</protein>
<dbReference type="PANTHER" id="PTHR43033">
    <property type="entry name" value="TRNA(ILE)-LYSIDINE SYNTHASE-RELATED"/>
    <property type="match status" value="1"/>
</dbReference>
<evidence type="ECO:0000259" key="9">
    <source>
        <dbReference type="SMART" id="SM00977"/>
    </source>
</evidence>
<dbReference type="EC" id="6.3.4.19" evidence="8"/>
<dbReference type="SUPFAM" id="SSF52402">
    <property type="entry name" value="Adenine nucleotide alpha hydrolases-like"/>
    <property type="match status" value="1"/>
</dbReference>
<evidence type="ECO:0000256" key="6">
    <source>
        <dbReference type="ARBA" id="ARBA00022840"/>
    </source>
</evidence>
<dbReference type="GO" id="GO:0005524">
    <property type="term" value="F:ATP binding"/>
    <property type="evidence" value="ECO:0007669"/>
    <property type="project" value="UniProtKB-UniRule"/>
</dbReference>
<accession>A0A1Q9HLW0</accession>
<dbReference type="PANTHER" id="PTHR43033:SF1">
    <property type="entry name" value="TRNA(ILE)-LYSIDINE SYNTHASE-RELATED"/>
    <property type="match status" value="1"/>
</dbReference>
<keyword evidence="5 8" id="KW-0547">Nucleotide-binding</keyword>
<evidence type="ECO:0000256" key="8">
    <source>
        <dbReference type="HAMAP-Rule" id="MF_01161"/>
    </source>
</evidence>
<sequence length="438" mass="49322">MDSLYSLFVNALAQSQPRKIVLALSGGVDSRVLLDLLAQYQHDFDCHCLAVHVHHGLSQNADSWAQQCQTWCQAANIALVVERVELSLTGRSIEESAREARYLALAKHLEAGDVLLTGQHSDDQLETFLLALKRGSGPKGLSAMAQQMPFGQATIIRPLLRASRSQIEAYAQDKHLVWVDDESNQDTRFDRNFIRHQISPLLQQRWPHFAQAVQRSSELCAEQEALLEELLSDKLRHAMGKNQSLSIDCLSQHSERVRGQLLRMWLSALGQKMPSRDHLSKLWQQVALAREDANPILNLSGGQVRRSNGELYWVEAAKDISQWQHNIALEQRLTLPEQLGFLQLILTGSGQLSSDALARGSLEVIFNPEGLSAHPVGRRHSRKLKKLFQEYGVPSWLRRRTPILLCDGEVAAIADLFIDQRFAGQDCELIWDRTATVM</sequence>
<dbReference type="NCBIfam" id="TIGR02433">
    <property type="entry name" value="lysidine_TilS_C"/>
    <property type="match status" value="1"/>
</dbReference>
<keyword evidence="6 8" id="KW-0067">ATP-binding</keyword>
<dbReference type="SUPFAM" id="SSF56037">
    <property type="entry name" value="PheT/TilS domain"/>
    <property type="match status" value="1"/>
</dbReference>
<evidence type="ECO:0000313" key="10">
    <source>
        <dbReference type="EMBL" id="OLQ91571.1"/>
    </source>
</evidence>
<comment type="caution">
    <text evidence="10">The sequence shown here is derived from an EMBL/GenBank/DDBJ whole genome shotgun (WGS) entry which is preliminary data.</text>
</comment>
<dbReference type="InterPro" id="IPR012796">
    <property type="entry name" value="Lysidine-tRNA-synth_C"/>
</dbReference>
<dbReference type="InterPro" id="IPR011063">
    <property type="entry name" value="TilS/TtcA_N"/>
</dbReference>
<comment type="similarity">
    <text evidence="8">Belongs to the tRNA(Ile)-lysidine synthase family.</text>
</comment>
<dbReference type="InterPro" id="IPR014729">
    <property type="entry name" value="Rossmann-like_a/b/a_fold"/>
</dbReference>
<gene>
    <name evidence="8" type="primary">tilS</name>
    <name evidence="10" type="ORF">BIY22_18025</name>
</gene>
<evidence type="ECO:0000256" key="5">
    <source>
        <dbReference type="ARBA" id="ARBA00022741"/>
    </source>
</evidence>